<keyword evidence="1" id="KW-1133">Transmembrane helix</keyword>
<feature type="domain" description="LRAT" evidence="2">
    <location>
        <begin position="26"/>
        <end position="158"/>
    </location>
</feature>
<protein>
    <recommendedName>
        <fullName evidence="2">LRAT domain-containing protein</fullName>
    </recommendedName>
</protein>
<accession>A0ABR2P6Q8</accession>
<dbReference type="InterPro" id="IPR007053">
    <property type="entry name" value="LRAT_dom"/>
</dbReference>
<dbReference type="Pfam" id="PF04970">
    <property type="entry name" value="LRAT"/>
    <property type="match status" value="1"/>
</dbReference>
<evidence type="ECO:0000313" key="4">
    <source>
        <dbReference type="Proteomes" id="UP001396334"/>
    </source>
</evidence>
<evidence type="ECO:0000313" key="3">
    <source>
        <dbReference type="EMBL" id="KAK8984101.1"/>
    </source>
</evidence>
<dbReference type="PROSITE" id="PS51934">
    <property type="entry name" value="LRAT"/>
    <property type="match status" value="1"/>
</dbReference>
<feature type="transmembrane region" description="Helical" evidence="1">
    <location>
        <begin position="168"/>
        <end position="188"/>
    </location>
</feature>
<dbReference type="Proteomes" id="UP001396334">
    <property type="component" value="Unassembled WGS sequence"/>
</dbReference>
<sequence length="201" mass="22214">MESAYHKEIITGKKSVCEIEAGDHIYCKRRGGLYDHHGIYVGENMVIHLAGKAKKLQLYSCQECRNKGFINGEIAKICLDCFLAGKKLRVYAYGVSYFQHKTRKNGTCCIRSARPCHQVIAAAVHLLEHGGFGSYNLLANNCEDFAVYCKTGFAESKQIIGHIKRLTFIFPIVGAVATLPLAAAYTVAKGITATRRDHSPT</sequence>
<organism evidence="3 4">
    <name type="scientific">Hibiscus sabdariffa</name>
    <name type="common">roselle</name>
    <dbReference type="NCBI Taxonomy" id="183260"/>
    <lineage>
        <taxon>Eukaryota</taxon>
        <taxon>Viridiplantae</taxon>
        <taxon>Streptophyta</taxon>
        <taxon>Embryophyta</taxon>
        <taxon>Tracheophyta</taxon>
        <taxon>Spermatophyta</taxon>
        <taxon>Magnoliopsida</taxon>
        <taxon>eudicotyledons</taxon>
        <taxon>Gunneridae</taxon>
        <taxon>Pentapetalae</taxon>
        <taxon>rosids</taxon>
        <taxon>malvids</taxon>
        <taxon>Malvales</taxon>
        <taxon>Malvaceae</taxon>
        <taxon>Malvoideae</taxon>
        <taxon>Hibiscus</taxon>
    </lineage>
</organism>
<evidence type="ECO:0000256" key="1">
    <source>
        <dbReference type="SAM" id="Phobius"/>
    </source>
</evidence>
<dbReference type="PANTHER" id="PTHR46137">
    <property type="entry name" value="OS05G0310600 PROTEIN"/>
    <property type="match status" value="1"/>
</dbReference>
<dbReference type="PANTHER" id="PTHR46137:SF1">
    <property type="entry name" value="LRAT DOMAIN-CONTAINING PROTEIN"/>
    <property type="match status" value="1"/>
</dbReference>
<name>A0ABR2P6Q8_9ROSI</name>
<dbReference type="Gene3D" id="3.90.1720.10">
    <property type="entry name" value="endopeptidase domain like (from Nostoc punctiforme)"/>
    <property type="match status" value="1"/>
</dbReference>
<keyword evidence="4" id="KW-1185">Reference proteome</keyword>
<keyword evidence="1" id="KW-0472">Membrane</keyword>
<reference evidence="3 4" key="1">
    <citation type="journal article" date="2024" name="G3 (Bethesda)">
        <title>Genome assembly of Hibiscus sabdariffa L. provides insights into metabolisms of medicinal natural products.</title>
        <authorList>
            <person name="Kim T."/>
        </authorList>
    </citation>
    <scope>NUCLEOTIDE SEQUENCE [LARGE SCALE GENOMIC DNA]</scope>
    <source>
        <strain evidence="3">TK-2024</strain>
        <tissue evidence="3">Old leaves</tissue>
    </source>
</reference>
<evidence type="ECO:0000259" key="2">
    <source>
        <dbReference type="PROSITE" id="PS51934"/>
    </source>
</evidence>
<keyword evidence="1" id="KW-0812">Transmembrane</keyword>
<comment type="caution">
    <text evidence="3">The sequence shown here is derived from an EMBL/GenBank/DDBJ whole genome shotgun (WGS) entry which is preliminary data.</text>
</comment>
<gene>
    <name evidence="3" type="ORF">V6N11_029429</name>
</gene>
<dbReference type="EMBL" id="JBBPBN010000078">
    <property type="protein sequence ID" value="KAK8984101.1"/>
    <property type="molecule type" value="Genomic_DNA"/>
</dbReference>
<proteinExistence type="predicted"/>